<keyword evidence="2" id="KW-0677">Repeat</keyword>
<evidence type="ECO:0000256" key="2">
    <source>
        <dbReference type="ARBA" id="ARBA00022737"/>
    </source>
</evidence>
<evidence type="ECO:0000259" key="7">
    <source>
        <dbReference type="PROSITE" id="PS50026"/>
    </source>
</evidence>
<dbReference type="Pfam" id="PF00431">
    <property type="entry name" value="CUB"/>
    <property type="match status" value="1"/>
</dbReference>
<evidence type="ECO:0000256" key="4">
    <source>
        <dbReference type="PROSITE-ProRule" id="PRU00059"/>
    </source>
</evidence>
<reference evidence="8 9" key="1">
    <citation type="journal article" date="2019" name="PLoS Biol.">
        <title>Sex chromosomes control vertical transmission of feminizing Wolbachia symbionts in an isopod.</title>
        <authorList>
            <person name="Becking T."/>
            <person name="Chebbi M.A."/>
            <person name="Giraud I."/>
            <person name="Moumen B."/>
            <person name="Laverre T."/>
            <person name="Caubet Y."/>
            <person name="Peccoud J."/>
            <person name="Gilbert C."/>
            <person name="Cordaux R."/>
        </authorList>
    </citation>
    <scope>NUCLEOTIDE SEQUENCE [LARGE SCALE GENOMIC DNA]</scope>
    <source>
        <strain evidence="8">ANa2</strain>
        <tissue evidence="8">Whole body excluding digestive tract and cuticle</tissue>
    </source>
</reference>
<dbReference type="OrthoDB" id="263283at2759"/>
<dbReference type="InterPro" id="IPR056737">
    <property type="entry name" value="Beta-prop_ATRN-MKLN-like"/>
</dbReference>
<protein>
    <submittedName>
        <fullName evidence="8">Attractin</fullName>
    </submittedName>
</protein>
<dbReference type="InterPro" id="IPR000742">
    <property type="entry name" value="EGF"/>
</dbReference>
<dbReference type="SUPFAM" id="SSF117281">
    <property type="entry name" value="Kelch motif"/>
    <property type="match status" value="2"/>
</dbReference>
<dbReference type="Proteomes" id="UP000326759">
    <property type="component" value="Unassembled WGS sequence"/>
</dbReference>
<evidence type="ECO:0000256" key="5">
    <source>
        <dbReference type="PROSITE-ProRule" id="PRU00076"/>
    </source>
</evidence>
<evidence type="ECO:0000313" key="8">
    <source>
        <dbReference type="EMBL" id="KAB7506888.1"/>
    </source>
</evidence>
<name>A0A5N5TL46_9CRUS</name>
<feature type="disulfide bond" evidence="4">
    <location>
        <begin position="57"/>
        <end position="84"/>
    </location>
</feature>
<keyword evidence="3 5" id="KW-1015">Disulfide bond</keyword>
<evidence type="ECO:0000256" key="3">
    <source>
        <dbReference type="ARBA" id="ARBA00023157"/>
    </source>
</evidence>
<organism evidence="8 9">
    <name type="scientific">Armadillidium nasatum</name>
    <dbReference type="NCBI Taxonomy" id="96803"/>
    <lineage>
        <taxon>Eukaryota</taxon>
        <taxon>Metazoa</taxon>
        <taxon>Ecdysozoa</taxon>
        <taxon>Arthropoda</taxon>
        <taxon>Crustacea</taxon>
        <taxon>Multicrustacea</taxon>
        <taxon>Malacostraca</taxon>
        <taxon>Eumalacostraca</taxon>
        <taxon>Peracarida</taxon>
        <taxon>Isopoda</taxon>
        <taxon>Oniscidea</taxon>
        <taxon>Crinocheta</taxon>
        <taxon>Armadillidiidae</taxon>
        <taxon>Armadillidium</taxon>
    </lineage>
</organism>
<dbReference type="InterPro" id="IPR000859">
    <property type="entry name" value="CUB_dom"/>
</dbReference>
<keyword evidence="5" id="KW-0245">EGF-like domain</keyword>
<dbReference type="PROSITE" id="PS50026">
    <property type="entry name" value="EGF_3"/>
    <property type="match status" value="1"/>
</dbReference>
<comment type="caution">
    <text evidence="5">Lacks conserved residue(s) required for the propagation of feature annotation.</text>
</comment>
<dbReference type="AlphaFoldDB" id="A0A5N5TL46"/>
<feature type="domain" description="CUB" evidence="6">
    <location>
        <begin position="57"/>
        <end position="167"/>
    </location>
</feature>
<comment type="caution">
    <text evidence="8">The sequence shown here is derived from an EMBL/GenBank/DDBJ whole genome shotgun (WGS) entry which is preliminary data.</text>
</comment>
<feature type="disulfide bond" evidence="5">
    <location>
        <begin position="195"/>
        <end position="204"/>
    </location>
</feature>
<dbReference type="FunFam" id="2.60.120.290:FF:000023">
    <property type="entry name" value="Multiple epidermal growth factor-like domains 8"/>
    <property type="match status" value="1"/>
</dbReference>
<keyword evidence="9" id="KW-1185">Reference proteome</keyword>
<evidence type="ECO:0000313" key="9">
    <source>
        <dbReference type="Proteomes" id="UP000326759"/>
    </source>
</evidence>
<dbReference type="PROSITE" id="PS01186">
    <property type="entry name" value="EGF_2"/>
    <property type="match status" value="1"/>
</dbReference>
<keyword evidence="1" id="KW-0880">Kelch repeat</keyword>
<dbReference type="InterPro" id="IPR015915">
    <property type="entry name" value="Kelch-typ_b-propeller"/>
</dbReference>
<proteinExistence type="predicted"/>
<dbReference type="PROSITE" id="PS01180">
    <property type="entry name" value="CUB"/>
    <property type="match status" value="1"/>
</dbReference>
<gene>
    <name evidence="8" type="primary">Atrn</name>
    <name evidence="8" type="ORF">Anas_02115</name>
</gene>
<evidence type="ECO:0000259" key="6">
    <source>
        <dbReference type="PROSITE" id="PS01180"/>
    </source>
</evidence>
<dbReference type="PANTHER" id="PTHR46376">
    <property type="entry name" value="LEUCINE-ZIPPER-LIKE TRANSCRIPTIONAL REGULATOR 1"/>
    <property type="match status" value="1"/>
</dbReference>
<evidence type="ECO:0000256" key="1">
    <source>
        <dbReference type="ARBA" id="ARBA00022441"/>
    </source>
</evidence>
<dbReference type="EMBL" id="SEYY01000595">
    <property type="protein sequence ID" value="KAB7506888.1"/>
    <property type="molecule type" value="Genomic_DNA"/>
</dbReference>
<feature type="domain" description="EGF-like" evidence="7">
    <location>
        <begin position="166"/>
        <end position="205"/>
    </location>
</feature>
<dbReference type="GO" id="GO:0005794">
    <property type="term" value="C:Golgi apparatus"/>
    <property type="evidence" value="ECO:0007669"/>
    <property type="project" value="TreeGrafter"/>
</dbReference>
<dbReference type="SMART" id="SM00042">
    <property type="entry name" value="CUB"/>
    <property type="match status" value="1"/>
</dbReference>
<dbReference type="PROSITE" id="PS00022">
    <property type="entry name" value="EGF_1"/>
    <property type="match status" value="1"/>
</dbReference>
<dbReference type="Gene3D" id="2.120.10.80">
    <property type="entry name" value="Kelch-type beta propeller"/>
    <property type="match status" value="2"/>
</dbReference>
<dbReference type="InterPro" id="IPR051568">
    <property type="entry name" value="LZTR1/Attractin"/>
</dbReference>
<dbReference type="SUPFAM" id="SSF49854">
    <property type="entry name" value="Spermadhesin, CUB domain"/>
    <property type="match status" value="1"/>
</dbReference>
<dbReference type="Gene3D" id="2.60.120.290">
    <property type="entry name" value="Spermadhesin, CUB domain"/>
    <property type="match status" value="1"/>
</dbReference>
<dbReference type="Pfam" id="PF24981">
    <property type="entry name" value="Beta-prop_ATRN-LZTR1"/>
    <property type="match status" value="1"/>
</dbReference>
<accession>A0A5N5TL46</accession>
<dbReference type="InterPro" id="IPR035914">
    <property type="entry name" value="Sperma_CUB_dom_sf"/>
</dbReference>
<dbReference type="CDD" id="cd00041">
    <property type="entry name" value="CUB"/>
    <property type="match status" value="1"/>
</dbReference>
<dbReference type="PANTHER" id="PTHR46376:SF2">
    <property type="entry name" value="DISTRACTED, ISOFORM B"/>
    <property type="match status" value="1"/>
</dbReference>
<sequence>MTEILEIFHVFLVNVYLRKWKWMKWLRKLSGILFIMLITDVYKQAVNCYKVTEERSCNRTRMVLTDTWGRITDGPNDYPKESHCEWLIKASSSSYYITLNITSMDTECSYDHLYIYDGASYDSYLLAVFSGKSSPTLVVAESGTMLILLYSDTNYMREGFEAEYVITELCPDNCGAHEGRGNCLGTQNPATFCHCEEGYTGDSCSLKGTSAKGDSWHWIYRNGFIFKPRTSHGTVYFPNTDQMYIFGGYNLNKVFDDLLVYNFSEVSWANLKEDESLNHSSRKRRIHSHQRLEILPSLQLFFDPLAHQKTKDTSRSHNMTFSVNSNNTVSVKLITSSDLPSFHRSPRMIQPNKEYAYSHQRKHTVWPAPRFGHCMESFGTDFVSYGGKLENGKVSSELWLYNASLGEWSLISNSVANLPRESSMPPPLLYCTLTLVDDEWLYLFGGGLSHGKFSNSMYRINPYRGWVWEKCSY</sequence>